<dbReference type="EC" id="6.1.1.2" evidence="8"/>
<dbReference type="InterPro" id="IPR014729">
    <property type="entry name" value="Rossmann-like_a/b/a_fold"/>
</dbReference>
<evidence type="ECO:0000256" key="9">
    <source>
        <dbReference type="RuleBase" id="RU363036"/>
    </source>
</evidence>
<feature type="binding site" evidence="8">
    <location>
        <begin position="145"/>
        <end position="147"/>
    </location>
    <ligand>
        <name>ATP</name>
        <dbReference type="ChEBI" id="CHEBI:30616"/>
    </ligand>
</feature>
<dbReference type="SUPFAM" id="SSF52374">
    <property type="entry name" value="Nucleotidylyl transferase"/>
    <property type="match status" value="1"/>
</dbReference>
<dbReference type="Gene3D" id="3.40.50.620">
    <property type="entry name" value="HUPs"/>
    <property type="match status" value="1"/>
</dbReference>
<gene>
    <name evidence="8 10" type="primary">trpS</name>
    <name evidence="10" type="ORF">JMJ56_07230</name>
</gene>
<keyword evidence="11" id="KW-1185">Reference proteome</keyword>
<name>A0ABS1TZE8_9PROT</name>
<comment type="catalytic activity">
    <reaction evidence="7 8">
        <text>tRNA(Trp) + L-tryptophan + ATP = L-tryptophyl-tRNA(Trp) + AMP + diphosphate + H(+)</text>
        <dbReference type="Rhea" id="RHEA:24080"/>
        <dbReference type="Rhea" id="RHEA-COMP:9671"/>
        <dbReference type="Rhea" id="RHEA-COMP:9705"/>
        <dbReference type="ChEBI" id="CHEBI:15378"/>
        <dbReference type="ChEBI" id="CHEBI:30616"/>
        <dbReference type="ChEBI" id="CHEBI:33019"/>
        <dbReference type="ChEBI" id="CHEBI:57912"/>
        <dbReference type="ChEBI" id="CHEBI:78442"/>
        <dbReference type="ChEBI" id="CHEBI:78535"/>
        <dbReference type="ChEBI" id="CHEBI:456215"/>
        <dbReference type="EC" id="6.1.1.2"/>
    </reaction>
</comment>
<dbReference type="PRINTS" id="PR01039">
    <property type="entry name" value="TRNASYNTHTRP"/>
</dbReference>
<dbReference type="PANTHER" id="PTHR43766:SF1">
    <property type="entry name" value="TRYPTOPHAN--TRNA LIGASE, MITOCHONDRIAL"/>
    <property type="match status" value="1"/>
</dbReference>
<dbReference type="InterPro" id="IPR002306">
    <property type="entry name" value="Trp-tRNA-ligase"/>
</dbReference>
<evidence type="ECO:0000256" key="7">
    <source>
        <dbReference type="ARBA" id="ARBA00049929"/>
    </source>
</evidence>
<dbReference type="Gene3D" id="1.10.240.10">
    <property type="entry name" value="Tyrosyl-Transfer RNA Synthetase"/>
    <property type="match status" value="1"/>
</dbReference>
<feature type="binding site" evidence="8">
    <location>
        <begin position="9"/>
        <end position="11"/>
    </location>
    <ligand>
        <name>ATP</name>
        <dbReference type="ChEBI" id="CHEBI:30616"/>
    </ligand>
</feature>
<evidence type="ECO:0000256" key="2">
    <source>
        <dbReference type="ARBA" id="ARBA00022598"/>
    </source>
</evidence>
<feature type="short sequence motif" description="'KMSKS' region" evidence="8">
    <location>
        <begin position="195"/>
        <end position="199"/>
    </location>
</feature>
<dbReference type="EMBL" id="JAETWB010000002">
    <property type="protein sequence ID" value="MBL6077791.1"/>
    <property type="molecule type" value="Genomic_DNA"/>
</dbReference>
<evidence type="ECO:0000256" key="5">
    <source>
        <dbReference type="ARBA" id="ARBA00022917"/>
    </source>
</evidence>
<evidence type="ECO:0000313" key="10">
    <source>
        <dbReference type="EMBL" id="MBL6077791.1"/>
    </source>
</evidence>
<keyword evidence="8" id="KW-0963">Cytoplasm</keyword>
<evidence type="ECO:0000256" key="8">
    <source>
        <dbReference type="HAMAP-Rule" id="MF_00140"/>
    </source>
</evidence>
<dbReference type="HAMAP" id="MF_00140_B">
    <property type="entry name" value="Trp_tRNA_synth_B"/>
    <property type="match status" value="1"/>
</dbReference>
<comment type="subcellular location">
    <subcellularLocation>
        <location evidence="8">Cytoplasm</location>
    </subcellularLocation>
</comment>
<feature type="short sequence motif" description="'HIGH' region" evidence="8">
    <location>
        <begin position="10"/>
        <end position="18"/>
    </location>
</feature>
<feature type="binding site" evidence="8">
    <location>
        <begin position="195"/>
        <end position="199"/>
    </location>
    <ligand>
        <name>ATP</name>
        <dbReference type="ChEBI" id="CHEBI:30616"/>
    </ligand>
</feature>
<accession>A0ABS1TZE8</accession>
<sequence>MQRVFSGIQPSGIPTLGNYLGAIRNWVPLQDTHDAIYCVVDLHAITVWQDPKELAAQTREMAAALIACGLDPKRCILFIQSHVHAHARLAWIFNCVARLGWLNRMTQFKDKAGKDREAASSGLYVYPNLMAADILAYKATLVPVGDDQKQHLELANDIAEKFNHDFSAEGFFPRIEPLIQGVAARVMSLRDGTKKMSKSDPSDQSRINLTDDADAIALKIRRARTDPEPLPDSVAGLEGRAEARNLVGILAAIGGTTPDGVLREHGGKGFGAFKEVLAEALVAHLSPIQAEMRRLLDDPASLDAALRLGADRAAAIADPIVTEAERIVGFLPR</sequence>
<dbReference type="Proteomes" id="UP000660885">
    <property type="component" value="Unassembled WGS sequence"/>
</dbReference>
<comment type="function">
    <text evidence="8">Catalyzes the attachment of tryptophan to tRNA(Trp).</text>
</comment>
<keyword evidence="2 8" id="KW-0436">Ligase</keyword>
<feature type="binding site" evidence="8">
    <location>
        <position position="186"/>
    </location>
    <ligand>
        <name>ATP</name>
        <dbReference type="ChEBI" id="CHEBI:30616"/>
    </ligand>
</feature>
<dbReference type="Pfam" id="PF00579">
    <property type="entry name" value="tRNA-synt_1b"/>
    <property type="match status" value="1"/>
</dbReference>
<reference evidence="10 11" key="1">
    <citation type="submission" date="2021-01" db="EMBL/GenBank/DDBJ databases">
        <title>Belnapia mucosa sp. nov. and Belnapia arida sp. nov., isolated from the Tabernas Desert (Almeria, Spain).</title>
        <authorList>
            <person name="Molina-Menor E."/>
            <person name="Vidal-Verdu A."/>
            <person name="Calonge A."/>
            <person name="Satari L."/>
            <person name="Pereto J."/>
            <person name="Porcar M."/>
        </authorList>
    </citation>
    <scope>NUCLEOTIDE SEQUENCE [LARGE SCALE GENOMIC DNA]</scope>
    <source>
        <strain evidence="10 11">T18</strain>
    </source>
</reference>
<comment type="similarity">
    <text evidence="1 8 9">Belongs to the class-I aminoacyl-tRNA synthetase family.</text>
</comment>
<organism evidence="10 11">
    <name type="scientific">Belnapia arida</name>
    <dbReference type="NCBI Taxonomy" id="2804533"/>
    <lineage>
        <taxon>Bacteria</taxon>
        <taxon>Pseudomonadati</taxon>
        <taxon>Pseudomonadota</taxon>
        <taxon>Alphaproteobacteria</taxon>
        <taxon>Acetobacterales</taxon>
        <taxon>Roseomonadaceae</taxon>
        <taxon>Belnapia</taxon>
    </lineage>
</organism>
<dbReference type="RefSeq" id="WP_202830960.1">
    <property type="nucleotide sequence ID" value="NZ_JAETWB010000002.1"/>
</dbReference>
<keyword evidence="3 8" id="KW-0547">Nucleotide-binding</keyword>
<evidence type="ECO:0000256" key="1">
    <source>
        <dbReference type="ARBA" id="ARBA00005594"/>
    </source>
</evidence>
<proteinExistence type="inferred from homology"/>
<dbReference type="InterPro" id="IPR050203">
    <property type="entry name" value="Trp-tRNA_synthetase"/>
</dbReference>
<keyword evidence="4 8" id="KW-0067">ATP-binding</keyword>
<feature type="binding site" evidence="8">
    <location>
        <begin position="17"/>
        <end position="18"/>
    </location>
    <ligand>
        <name>ATP</name>
        <dbReference type="ChEBI" id="CHEBI:30616"/>
    </ligand>
</feature>
<protein>
    <recommendedName>
        <fullName evidence="8">Tryptophan--tRNA ligase</fullName>
        <ecNumber evidence="8">6.1.1.2</ecNumber>
    </recommendedName>
    <alternativeName>
        <fullName evidence="8">Tryptophanyl-tRNA synthetase</fullName>
        <shortName evidence="8">TrpRS</shortName>
    </alternativeName>
</protein>
<dbReference type="NCBIfam" id="TIGR00233">
    <property type="entry name" value="trpS"/>
    <property type="match status" value="1"/>
</dbReference>
<dbReference type="PANTHER" id="PTHR43766">
    <property type="entry name" value="TRYPTOPHAN--TRNA LIGASE, MITOCHONDRIAL"/>
    <property type="match status" value="1"/>
</dbReference>
<keyword evidence="5 8" id="KW-0648">Protein biosynthesis</keyword>
<dbReference type="InterPro" id="IPR024109">
    <property type="entry name" value="Trp-tRNA-ligase_bac-type"/>
</dbReference>
<comment type="subunit">
    <text evidence="8">Homodimer.</text>
</comment>
<dbReference type="InterPro" id="IPR001412">
    <property type="entry name" value="aa-tRNA-synth_I_CS"/>
</dbReference>
<dbReference type="CDD" id="cd00806">
    <property type="entry name" value="TrpRS_core"/>
    <property type="match status" value="1"/>
</dbReference>
<evidence type="ECO:0000313" key="11">
    <source>
        <dbReference type="Proteomes" id="UP000660885"/>
    </source>
</evidence>
<keyword evidence="6 8" id="KW-0030">Aminoacyl-tRNA synthetase</keyword>
<dbReference type="InterPro" id="IPR002305">
    <property type="entry name" value="aa-tRNA-synth_Ic"/>
</dbReference>
<comment type="caution">
    <text evidence="10">The sequence shown here is derived from an EMBL/GenBank/DDBJ whole genome shotgun (WGS) entry which is preliminary data.</text>
</comment>
<feature type="binding site" evidence="8">
    <location>
        <position position="133"/>
    </location>
    <ligand>
        <name>L-tryptophan</name>
        <dbReference type="ChEBI" id="CHEBI:57912"/>
    </ligand>
</feature>
<evidence type="ECO:0000256" key="3">
    <source>
        <dbReference type="ARBA" id="ARBA00022741"/>
    </source>
</evidence>
<evidence type="ECO:0000256" key="6">
    <source>
        <dbReference type="ARBA" id="ARBA00023146"/>
    </source>
</evidence>
<dbReference type="GO" id="GO:0004830">
    <property type="term" value="F:tryptophan-tRNA ligase activity"/>
    <property type="evidence" value="ECO:0007669"/>
    <property type="project" value="UniProtKB-EC"/>
</dbReference>
<dbReference type="PROSITE" id="PS00178">
    <property type="entry name" value="AA_TRNA_LIGASE_I"/>
    <property type="match status" value="1"/>
</dbReference>
<evidence type="ECO:0000256" key="4">
    <source>
        <dbReference type="ARBA" id="ARBA00022840"/>
    </source>
</evidence>